<gene>
    <name evidence="4" type="ORF">VVR64_09475</name>
</gene>
<proteinExistence type="inferred from homology"/>
<dbReference type="Gene3D" id="1.20.58.2180">
    <property type="match status" value="1"/>
</dbReference>
<evidence type="ECO:0000256" key="2">
    <source>
        <dbReference type="SAM" id="SignalP"/>
    </source>
</evidence>
<dbReference type="SUPFAM" id="SSF53807">
    <property type="entry name" value="Helical backbone' metal receptor"/>
    <property type="match status" value="1"/>
</dbReference>
<dbReference type="Pfam" id="PF01497">
    <property type="entry name" value="Peripla_BP_2"/>
    <property type="match status" value="1"/>
</dbReference>
<sequence>MRINDIMTARGKKIAAATVAACALFTAGCAGGAEAGNEASSSNTVTIQDQRGQDVTVAQPVERIATAVIPSPAIIAAVDGSWDKIVGINESTLKANQEGIIGKIFPESMTTEVVSTRDFTPDMEKILGLNPDVMIQWGTYGEDKIAPIEQAGIPMLGLKYGTQADLEKWVTMFGQMLGKEDRAGEIIGNMDSEAKKISEKVAAIDGPSPRALSLSYSSEKLSVSNGDDYAQHVYDLTGVTNVAKDSQVTDGVVDAEQIIEWDPEIIFLSAFDAATPEDVYNDPRFQGLSAVKEKRVYRSPLGVYRWQVPCAESPLFWNWVAALAYPGEFEVDLPELTREQTRFLYNYELSDGDIEHILRTDLNGGSANYDAVSK</sequence>
<feature type="domain" description="Fe/B12 periplasmic-binding" evidence="3">
    <location>
        <begin position="63"/>
        <end position="328"/>
    </location>
</feature>
<dbReference type="PANTHER" id="PTHR30535:SF34">
    <property type="entry name" value="MOLYBDATE-BINDING PROTEIN MOLA"/>
    <property type="match status" value="1"/>
</dbReference>
<organism evidence="4 5">
    <name type="scientific">Corynebacterium xerosis</name>
    <dbReference type="NCBI Taxonomy" id="1725"/>
    <lineage>
        <taxon>Bacteria</taxon>
        <taxon>Bacillati</taxon>
        <taxon>Actinomycetota</taxon>
        <taxon>Actinomycetes</taxon>
        <taxon>Mycobacteriales</taxon>
        <taxon>Corynebacteriaceae</taxon>
        <taxon>Corynebacterium</taxon>
    </lineage>
</organism>
<dbReference type="EMBL" id="JAYWMA010000011">
    <property type="protein sequence ID" value="MEX3529282.1"/>
    <property type="molecule type" value="Genomic_DNA"/>
</dbReference>
<comment type="caution">
    <text evidence="4">The sequence shown here is derived from an EMBL/GenBank/DDBJ whole genome shotgun (WGS) entry which is preliminary data.</text>
</comment>
<dbReference type="PROSITE" id="PS50983">
    <property type="entry name" value="FE_B12_PBP"/>
    <property type="match status" value="1"/>
</dbReference>
<dbReference type="InterPro" id="IPR002491">
    <property type="entry name" value="ABC_transptr_periplasmic_BD"/>
</dbReference>
<name>A0ABV3UWK2_9CORY</name>
<keyword evidence="2" id="KW-0732">Signal</keyword>
<protein>
    <submittedName>
        <fullName evidence="4">ABC transporter substrate-binding protein</fullName>
    </submittedName>
</protein>
<evidence type="ECO:0000259" key="3">
    <source>
        <dbReference type="PROSITE" id="PS50983"/>
    </source>
</evidence>
<evidence type="ECO:0000313" key="4">
    <source>
        <dbReference type="EMBL" id="MEX3529282.1"/>
    </source>
</evidence>
<evidence type="ECO:0000256" key="1">
    <source>
        <dbReference type="ARBA" id="ARBA00008814"/>
    </source>
</evidence>
<dbReference type="RefSeq" id="WP_368522764.1">
    <property type="nucleotide sequence ID" value="NZ_JAYWMA010000011.1"/>
</dbReference>
<keyword evidence="5" id="KW-1185">Reference proteome</keyword>
<comment type="similarity">
    <text evidence="1">Belongs to the bacterial solute-binding protein 8 family.</text>
</comment>
<reference evidence="4 5" key="1">
    <citation type="journal article" date="2024" name="Fungal Genet. Biol.">
        <title>The porcine skin microbiome exhibits broad fungal antagonism.</title>
        <authorList>
            <person name="De La Cruz K.F."/>
            <person name="Townsend E.C."/>
            <person name="Alex Cheong J.Z."/>
            <person name="Salamzade R."/>
            <person name="Liu A."/>
            <person name="Sandstrom S."/>
            <person name="Davila E."/>
            <person name="Huang L."/>
            <person name="Xu K.H."/>
            <person name="Wu S.Y."/>
            <person name="Meudt J.J."/>
            <person name="Shanmuganayagam D."/>
            <person name="Gibson A.L.F."/>
            <person name="Kalan L.R."/>
        </authorList>
    </citation>
    <scope>NUCLEOTIDE SEQUENCE [LARGE SCALE GENOMIC DNA]</scope>
    <source>
        <strain evidence="4 5">LK2569</strain>
    </source>
</reference>
<dbReference type="Gene3D" id="3.40.50.1980">
    <property type="entry name" value="Nitrogenase molybdenum iron protein domain"/>
    <property type="match status" value="2"/>
</dbReference>
<dbReference type="PROSITE" id="PS51257">
    <property type="entry name" value="PROKAR_LIPOPROTEIN"/>
    <property type="match status" value="1"/>
</dbReference>
<dbReference type="PANTHER" id="PTHR30535">
    <property type="entry name" value="VITAMIN B12-BINDING PROTEIN"/>
    <property type="match status" value="1"/>
</dbReference>
<dbReference type="Proteomes" id="UP001558353">
    <property type="component" value="Unassembled WGS sequence"/>
</dbReference>
<feature type="chain" id="PRO_5046122222" evidence="2">
    <location>
        <begin position="36"/>
        <end position="374"/>
    </location>
</feature>
<dbReference type="InterPro" id="IPR050902">
    <property type="entry name" value="ABC_Transporter_SBP"/>
</dbReference>
<evidence type="ECO:0000313" key="5">
    <source>
        <dbReference type="Proteomes" id="UP001558353"/>
    </source>
</evidence>
<accession>A0ABV3UWK2</accession>
<feature type="signal peptide" evidence="2">
    <location>
        <begin position="1"/>
        <end position="35"/>
    </location>
</feature>